<dbReference type="Proteomes" id="UP000016662">
    <property type="component" value="Unassembled WGS sequence"/>
</dbReference>
<evidence type="ECO:0000313" key="1">
    <source>
        <dbReference type="EMBL" id="ERJ94694.1"/>
    </source>
</evidence>
<dbReference type="HOGENOM" id="CLU_3037321_0_0_9"/>
<protein>
    <submittedName>
        <fullName evidence="1">Uncharacterized protein</fullName>
    </submittedName>
</protein>
<reference evidence="1 2" key="1">
    <citation type="submission" date="2013-07" db="EMBL/GenBank/DDBJ databases">
        <authorList>
            <person name="Weinstock G."/>
            <person name="Sodergren E."/>
            <person name="Wylie T."/>
            <person name="Fulton L."/>
            <person name="Fulton R."/>
            <person name="Fronick C."/>
            <person name="O'Laughlin M."/>
            <person name="Godfrey J."/>
            <person name="Miner T."/>
            <person name="Herter B."/>
            <person name="Appelbaum E."/>
            <person name="Cordes M."/>
            <person name="Lek S."/>
            <person name="Wollam A."/>
            <person name="Pepin K.H."/>
            <person name="Palsikar V.B."/>
            <person name="Mitreva M."/>
            <person name="Wilson R.K."/>
        </authorList>
    </citation>
    <scope>NUCLEOTIDE SEQUENCE [LARGE SCALE GENOMIC DNA]</scope>
    <source>
        <strain evidence="1 2">ATCC 27760</strain>
    </source>
</reference>
<dbReference type="AlphaFoldDB" id="U2LYX5"/>
<comment type="caution">
    <text evidence="1">The sequence shown here is derived from an EMBL/GenBank/DDBJ whole genome shotgun (WGS) entry which is preliminary data.</text>
</comment>
<feature type="non-terminal residue" evidence="1">
    <location>
        <position position="1"/>
    </location>
</feature>
<proteinExistence type="predicted"/>
<dbReference type="EMBL" id="AWVF01000240">
    <property type="protein sequence ID" value="ERJ94694.1"/>
    <property type="molecule type" value="Genomic_DNA"/>
</dbReference>
<name>U2LYX5_9FIRM</name>
<sequence length="54" mass="6438">CRTIFVRYCLDAVFHLYRHRSGEKVTLFSKKFAKKAFLLFGEKSLLHNALRITY</sequence>
<organism evidence="1 2">
    <name type="scientific">Ruminococcus callidus ATCC 27760</name>
    <dbReference type="NCBI Taxonomy" id="411473"/>
    <lineage>
        <taxon>Bacteria</taxon>
        <taxon>Bacillati</taxon>
        <taxon>Bacillota</taxon>
        <taxon>Clostridia</taxon>
        <taxon>Eubacteriales</taxon>
        <taxon>Oscillospiraceae</taxon>
        <taxon>Ruminococcus</taxon>
    </lineage>
</organism>
<evidence type="ECO:0000313" key="2">
    <source>
        <dbReference type="Proteomes" id="UP000016662"/>
    </source>
</evidence>
<accession>U2LYX5</accession>
<gene>
    <name evidence="1" type="ORF">RUMCAL_01977</name>
</gene>
<keyword evidence="2" id="KW-1185">Reference proteome</keyword>